<dbReference type="Proteomes" id="UP001629288">
    <property type="component" value="Unassembled WGS sequence"/>
</dbReference>
<evidence type="ECO:0000256" key="3">
    <source>
        <dbReference type="ARBA" id="ARBA00022679"/>
    </source>
</evidence>
<dbReference type="Pfam" id="PF05045">
    <property type="entry name" value="RgpF"/>
    <property type="match status" value="1"/>
</dbReference>
<dbReference type="RefSeq" id="WP_408127511.1">
    <property type="nucleotide sequence ID" value="NZ_JAQQDH010000001.1"/>
</dbReference>
<reference evidence="4 5" key="1">
    <citation type="journal article" date="2024" name="Chem. Sci.">
        <title>Discovery of megapolipeptins by genome mining of a Burkholderiales bacteria collection.</title>
        <authorList>
            <person name="Paulo B.S."/>
            <person name="Recchia M.J.J."/>
            <person name="Lee S."/>
            <person name="Fergusson C.H."/>
            <person name="Romanowski S.B."/>
            <person name="Hernandez A."/>
            <person name="Krull N."/>
            <person name="Liu D.Y."/>
            <person name="Cavanagh H."/>
            <person name="Bos A."/>
            <person name="Gray C.A."/>
            <person name="Murphy B.T."/>
            <person name="Linington R.G."/>
            <person name="Eustaquio A.S."/>
        </authorList>
    </citation>
    <scope>NUCLEOTIDE SEQUENCE [LARGE SCALE GENOMIC DNA]</scope>
    <source>
        <strain evidence="4 5">RL17-379-BIB-C</strain>
    </source>
</reference>
<evidence type="ECO:0000256" key="2">
    <source>
        <dbReference type="ARBA" id="ARBA00022676"/>
    </source>
</evidence>
<dbReference type="SUPFAM" id="SSF53448">
    <property type="entry name" value="Nucleotide-diphospho-sugar transferases"/>
    <property type="match status" value="1"/>
</dbReference>
<comment type="caution">
    <text evidence="4">The sequence shown here is derived from an EMBL/GenBank/DDBJ whole genome shotgun (WGS) entry which is preliminary data.</text>
</comment>
<name>A0ABW9BT80_9BURK</name>
<proteinExistence type="inferred from homology"/>
<dbReference type="InterPro" id="IPR007739">
    <property type="entry name" value="RgpF"/>
</dbReference>
<keyword evidence="5" id="KW-1185">Reference proteome</keyword>
<dbReference type="EMBL" id="JAQQDH010000001">
    <property type="protein sequence ID" value="MFM0442446.1"/>
    <property type="molecule type" value="Genomic_DNA"/>
</dbReference>
<dbReference type="PANTHER" id="PTHR43179">
    <property type="entry name" value="RHAMNOSYLTRANSFERASE WBBL"/>
    <property type="match status" value="1"/>
</dbReference>
<gene>
    <name evidence="4" type="ORF">PQR00_02505</name>
</gene>
<evidence type="ECO:0000313" key="4">
    <source>
        <dbReference type="EMBL" id="MFM0442446.1"/>
    </source>
</evidence>
<keyword evidence="2" id="KW-0328">Glycosyltransferase</keyword>
<evidence type="ECO:0000313" key="5">
    <source>
        <dbReference type="Proteomes" id="UP001629288"/>
    </source>
</evidence>
<dbReference type="PANTHER" id="PTHR43179:SF12">
    <property type="entry name" value="GALACTOFURANOSYLTRANSFERASE GLFT2"/>
    <property type="match status" value="1"/>
</dbReference>
<evidence type="ECO:0000256" key="1">
    <source>
        <dbReference type="ARBA" id="ARBA00006739"/>
    </source>
</evidence>
<organism evidence="4 5">
    <name type="scientific">Paraburkholderia strydomiana</name>
    <dbReference type="NCBI Taxonomy" id="1245417"/>
    <lineage>
        <taxon>Bacteria</taxon>
        <taxon>Pseudomonadati</taxon>
        <taxon>Pseudomonadota</taxon>
        <taxon>Betaproteobacteria</taxon>
        <taxon>Burkholderiales</taxon>
        <taxon>Burkholderiaceae</taxon>
        <taxon>Paraburkholderia</taxon>
    </lineage>
</organism>
<keyword evidence="3" id="KW-0808">Transferase</keyword>
<dbReference type="Gene3D" id="3.90.550.10">
    <property type="entry name" value="Spore Coat Polysaccharide Biosynthesis Protein SpsA, Chain A"/>
    <property type="match status" value="1"/>
</dbReference>
<comment type="similarity">
    <text evidence="1">Belongs to the glycosyltransferase 2 family.</text>
</comment>
<accession>A0ABW9BT80</accession>
<dbReference type="InterPro" id="IPR029044">
    <property type="entry name" value="Nucleotide-diphossugar_trans"/>
</dbReference>
<protein>
    <submittedName>
        <fullName evidence="4">Rhamnan synthesis F family protein</fullName>
    </submittedName>
</protein>
<sequence length="691" mass="77660">MGHLWMDNENRLMLRDMILEERRKIKAIEKRYQTAVDETAAELTALREAAMQPIADSRRSWARFLHPLTKHLKRPMPTLPLEAGAAVPITPPEAARAIEIDYSAKVPFSFSEHAELKTKRVAAILHLFYPDLAPEFRDYLDNIPVEVDVYISTCDRFSETLIRNAFKGWRKGNVQVKVVANRGRDIAPKLLAFKEVFDQYDLILCLHGKRSHHASALSQWRHFLLESLTGSPEVVRSVLFAFEHDPRLGMVAAQHFETMRHWTNWGGNFDAAHKIAQRLGFALDKSTPLDFPSGSMFWVRATALKDLVNLGLQIDDFPPESKQTDATLAHSIERLFFYVCENAGFGWMKIARPELYEKTPAMIPITRPSDLTYFAKHYAFHLLDPKGVKIRSVRPTPIAEPPRRLAALVQQRALGAHVKVPNDFKVALGIVTFNNLQSELQRALEAARVSLQEAGLPTAGSLFLIDNGDTTAIDEFIPGFVKRVPSEGNIGFGAAHNKLMRAAFSDSADIYVAVNPDGVLHPAAVGSLVKTVLAANGRALVEALQFPSEHPKPYDPLTLETPWVSGACLAISKSAFEDLGGFDETFFMYCEDVDLSWRARALGYSLKTCPHALFLHHVTNRTLAISTIEMIYSSATLLARKWRGAEFEQWLRDEMEALGKTLPEKYPEPVPVEWSQIADFSAHTSFAKPRW</sequence>